<evidence type="ECO:0000313" key="3">
    <source>
        <dbReference type="Proteomes" id="UP000297245"/>
    </source>
</evidence>
<dbReference type="AlphaFoldDB" id="A0A4S8L608"/>
<dbReference type="Pfam" id="PF13352">
    <property type="entry name" value="DUF4100"/>
    <property type="match status" value="1"/>
</dbReference>
<reference evidence="2 3" key="1">
    <citation type="journal article" date="2019" name="Nat. Ecol. Evol.">
        <title>Megaphylogeny resolves global patterns of mushroom evolution.</title>
        <authorList>
            <person name="Varga T."/>
            <person name="Krizsan K."/>
            <person name="Foldi C."/>
            <person name="Dima B."/>
            <person name="Sanchez-Garcia M."/>
            <person name="Sanchez-Ramirez S."/>
            <person name="Szollosi G.J."/>
            <person name="Szarkandi J.G."/>
            <person name="Papp V."/>
            <person name="Albert L."/>
            <person name="Andreopoulos W."/>
            <person name="Angelini C."/>
            <person name="Antonin V."/>
            <person name="Barry K.W."/>
            <person name="Bougher N.L."/>
            <person name="Buchanan P."/>
            <person name="Buyck B."/>
            <person name="Bense V."/>
            <person name="Catcheside P."/>
            <person name="Chovatia M."/>
            <person name="Cooper J."/>
            <person name="Damon W."/>
            <person name="Desjardin D."/>
            <person name="Finy P."/>
            <person name="Geml J."/>
            <person name="Haridas S."/>
            <person name="Hughes K."/>
            <person name="Justo A."/>
            <person name="Karasinski D."/>
            <person name="Kautmanova I."/>
            <person name="Kiss B."/>
            <person name="Kocsube S."/>
            <person name="Kotiranta H."/>
            <person name="LaButti K.M."/>
            <person name="Lechner B.E."/>
            <person name="Liimatainen K."/>
            <person name="Lipzen A."/>
            <person name="Lukacs Z."/>
            <person name="Mihaltcheva S."/>
            <person name="Morgado L.N."/>
            <person name="Niskanen T."/>
            <person name="Noordeloos M.E."/>
            <person name="Ohm R.A."/>
            <person name="Ortiz-Santana B."/>
            <person name="Ovrebo C."/>
            <person name="Racz N."/>
            <person name="Riley R."/>
            <person name="Savchenko A."/>
            <person name="Shiryaev A."/>
            <person name="Soop K."/>
            <person name="Spirin V."/>
            <person name="Szebenyi C."/>
            <person name="Tomsovsky M."/>
            <person name="Tulloss R.E."/>
            <person name="Uehling J."/>
            <person name="Grigoriev I.V."/>
            <person name="Vagvolgyi C."/>
            <person name="Papp T."/>
            <person name="Martin F.M."/>
            <person name="Miettinen O."/>
            <person name="Hibbett D.S."/>
            <person name="Nagy L.G."/>
        </authorList>
    </citation>
    <scope>NUCLEOTIDE SEQUENCE [LARGE SCALE GENOMIC DNA]</scope>
    <source>
        <strain evidence="2 3">CBS 962.96</strain>
    </source>
</reference>
<dbReference type="EMBL" id="ML179624">
    <property type="protein sequence ID" value="THU84064.1"/>
    <property type="molecule type" value="Genomic_DNA"/>
</dbReference>
<dbReference type="Proteomes" id="UP000297245">
    <property type="component" value="Unassembled WGS sequence"/>
</dbReference>
<accession>A0A4S8L608</accession>
<protein>
    <recommendedName>
        <fullName evidence="1">DUF4100 domain-containing protein</fullName>
    </recommendedName>
</protein>
<feature type="domain" description="DUF4100" evidence="1">
    <location>
        <begin position="260"/>
        <end position="361"/>
    </location>
</feature>
<sequence length="605" mass="68489">MMTQQTQTEFPQTVSILQPMPIPGSSQALQFDRKNVKQFLDTLARHGLAAGITNKNELVDYIYYYLSKEVQDSICYLKEFDLDKAGRTWEAAKAKLIAMFQASDERFSVTLEDLRDFCQEQAAKVDFESKIDIENYQMKFFKLAGNLVKDKLLTEVKANYYFVAGIPSSWKTWFRNEAFFNKNDLCYEWWKMKTDEKKEKKEKGGIDSFLNTQSPDDNARVDKGKALVQDTPPHMAASSSRMTQNLGLSFGDEFVVDAPRTQVQPPLNPINRQDGWKASLPSLNKDRIDVNMKDGTKGNPPTGPTYHFTSDIQEQVDAKAVFKTAMGAMVTLPLNQVIGVSPILQKMIAESTRTWREYVNKDGLNKDGPGLLKSTSVMEGVAIDVSNGHDFMESSWLYSEKQTDQIAADCMEVSADDEQMYYAMTCGFVDVKVNRVKLKALVDSGSELNLFSVDVPEEARLALDFAGTVWSLKGIHGPSVQLQGVIKDTPLTIGGYKFPHHFFVSQHVMGKQEIILGQPFLQYYSARMQYTREMGTKMWISKEYHGKPNVCVQLTDPKDPRNTKVIDRALPCRHEHDQGCSHATDKVYSNDWRIEEVKDEEEGAG</sequence>
<dbReference type="InterPro" id="IPR021109">
    <property type="entry name" value="Peptidase_aspartic_dom_sf"/>
</dbReference>
<dbReference type="CDD" id="cd00303">
    <property type="entry name" value="retropepsin_like"/>
    <property type="match status" value="1"/>
</dbReference>
<dbReference type="SUPFAM" id="SSF50630">
    <property type="entry name" value="Acid proteases"/>
    <property type="match status" value="1"/>
</dbReference>
<proteinExistence type="predicted"/>
<dbReference type="Gene3D" id="2.40.70.10">
    <property type="entry name" value="Acid Proteases"/>
    <property type="match status" value="1"/>
</dbReference>
<gene>
    <name evidence="2" type="ORF">K435DRAFT_870655</name>
</gene>
<evidence type="ECO:0000313" key="2">
    <source>
        <dbReference type="EMBL" id="THU84064.1"/>
    </source>
</evidence>
<keyword evidence="3" id="KW-1185">Reference proteome</keyword>
<dbReference type="OrthoDB" id="5535068at2759"/>
<dbReference type="InterPro" id="IPR025165">
    <property type="entry name" value="DUF4100"/>
</dbReference>
<evidence type="ECO:0000259" key="1">
    <source>
        <dbReference type="Pfam" id="PF13352"/>
    </source>
</evidence>
<organism evidence="2 3">
    <name type="scientific">Dendrothele bispora (strain CBS 962.96)</name>
    <dbReference type="NCBI Taxonomy" id="1314807"/>
    <lineage>
        <taxon>Eukaryota</taxon>
        <taxon>Fungi</taxon>
        <taxon>Dikarya</taxon>
        <taxon>Basidiomycota</taxon>
        <taxon>Agaricomycotina</taxon>
        <taxon>Agaricomycetes</taxon>
        <taxon>Agaricomycetidae</taxon>
        <taxon>Agaricales</taxon>
        <taxon>Agaricales incertae sedis</taxon>
        <taxon>Dendrothele</taxon>
    </lineage>
</organism>
<name>A0A4S8L608_DENBC</name>